<dbReference type="RefSeq" id="WP_154512010.1">
    <property type="nucleotide sequence ID" value="NZ_JAXELC010000023.1"/>
</dbReference>
<reference evidence="5 6" key="1">
    <citation type="submission" date="2019-09" db="EMBL/GenBank/DDBJ databases">
        <title>In-depth cultivation of the pig gut microbiome towards novel bacterial diversity and tailored functional studies.</title>
        <authorList>
            <person name="Wylensek D."/>
            <person name="Hitch T.C.A."/>
            <person name="Clavel T."/>
        </authorList>
    </citation>
    <scope>NUCLEOTIDE SEQUENCE [LARGE SCALE GENOMIC DNA]</scope>
    <source>
        <strain evidence="5 6">PG-178-WT-4</strain>
    </source>
</reference>
<protein>
    <recommendedName>
        <fullName evidence="1">diguanylate cyclase</fullName>
        <ecNumber evidence="1">2.7.7.65</ecNumber>
    </recommendedName>
</protein>
<dbReference type="EC" id="2.7.7.65" evidence="1"/>
<dbReference type="CDD" id="cd01949">
    <property type="entry name" value="GGDEF"/>
    <property type="match status" value="1"/>
</dbReference>
<dbReference type="SUPFAM" id="SSF55073">
    <property type="entry name" value="Nucleotide cyclase"/>
    <property type="match status" value="1"/>
</dbReference>
<evidence type="ECO:0000256" key="3">
    <source>
        <dbReference type="SAM" id="Phobius"/>
    </source>
</evidence>
<name>A0A6L5XNR1_9BACT</name>
<dbReference type="PANTHER" id="PTHR45138:SF9">
    <property type="entry name" value="DIGUANYLATE CYCLASE DGCM-RELATED"/>
    <property type="match status" value="1"/>
</dbReference>
<evidence type="ECO:0000256" key="2">
    <source>
        <dbReference type="ARBA" id="ARBA00034247"/>
    </source>
</evidence>
<dbReference type="FunFam" id="3.30.70.270:FF:000001">
    <property type="entry name" value="Diguanylate cyclase domain protein"/>
    <property type="match status" value="1"/>
</dbReference>
<feature type="transmembrane region" description="Helical" evidence="3">
    <location>
        <begin position="293"/>
        <end position="313"/>
    </location>
</feature>
<feature type="domain" description="GGDEF" evidence="4">
    <location>
        <begin position="360"/>
        <end position="494"/>
    </location>
</feature>
<dbReference type="Pfam" id="PF00990">
    <property type="entry name" value="GGDEF"/>
    <property type="match status" value="1"/>
</dbReference>
<comment type="catalytic activity">
    <reaction evidence="2">
        <text>2 GTP = 3',3'-c-di-GMP + 2 diphosphate</text>
        <dbReference type="Rhea" id="RHEA:24898"/>
        <dbReference type="ChEBI" id="CHEBI:33019"/>
        <dbReference type="ChEBI" id="CHEBI:37565"/>
        <dbReference type="ChEBI" id="CHEBI:58805"/>
        <dbReference type="EC" id="2.7.7.65"/>
    </reaction>
</comment>
<dbReference type="InterPro" id="IPR029787">
    <property type="entry name" value="Nucleotide_cyclase"/>
</dbReference>
<organism evidence="5 6">
    <name type="scientific">Desulfovibrio porci</name>
    <dbReference type="NCBI Taxonomy" id="2605782"/>
    <lineage>
        <taxon>Bacteria</taxon>
        <taxon>Pseudomonadati</taxon>
        <taxon>Thermodesulfobacteriota</taxon>
        <taxon>Desulfovibrionia</taxon>
        <taxon>Desulfovibrionales</taxon>
        <taxon>Desulfovibrionaceae</taxon>
        <taxon>Desulfovibrio</taxon>
    </lineage>
</organism>
<dbReference type="NCBIfam" id="TIGR00254">
    <property type="entry name" value="GGDEF"/>
    <property type="match status" value="1"/>
</dbReference>
<evidence type="ECO:0000313" key="6">
    <source>
        <dbReference type="Proteomes" id="UP000477488"/>
    </source>
</evidence>
<dbReference type="CDD" id="cd12912">
    <property type="entry name" value="PDC2_MCP_like"/>
    <property type="match status" value="1"/>
</dbReference>
<dbReference type="PROSITE" id="PS50887">
    <property type="entry name" value="GGDEF"/>
    <property type="match status" value="1"/>
</dbReference>
<comment type="caution">
    <text evidence="5">The sequence shown here is derived from an EMBL/GenBank/DDBJ whole genome shotgun (WGS) entry which is preliminary data.</text>
</comment>
<dbReference type="Gene3D" id="3.30.450.20">
    <property type="entry name" value="PAS domain"/>
    <property type="match status" value="1"/>
</dbReference>
<dbReference type="InterPro" id="IPR050469">
    <property type="entry name" value="Diguanylate_Cyclase"/>
</dbReference>
<dbReference type="SMART" id="SM00267">
    <property type="entry name" value="GGDEF"/>
    <property type="match status" value="1"/>
</dbReference>
<evidence type="ECO:0000259" key="4">
    <source>
        <dbReference type="PROSITE" id="PS50887"/>
    </source>
</evidence>
<keyword evidence="6" id="KW-1185">Reference proteome</keyword>
<dbReference type="PANTHER" id="PTHR45138">
    <property type="entry name" value="REGULATORY COMPONENTS OF SENSORY TRANSDUCTION SYSTEM"/>
    <property type="match status" value="1"/>
</dbReference>
<evidence type="ECO:0000313" key="5">
    <source>
        <dbReference type="EMBL" id="MSS28531.1"/>
    </source>
</evidence>
<sequence>MDMKFRDKNQAVFLGIRVGFIFLITVIIIIFAAYYTLSQNFQTLLANYTIKLVQAMVAQGVDRVESELAIGRKEAAMSAAFFDTAGTPIPFFPGPDTVRMVYVTQTQTIASDGRKQVINDRPDIRAAFGGKIAVYGPYFNERHEFVICYSAPVIRNGKIRGALSIEKNGYTFCRLIESIRFINTGESYIINAEGTDIAVSDPRHMEWVTSQYNAKKILSGQEDAVTRSILELEQKGLDGEKGIGTYFWKNGLVYVIYEPIPSVGWVLFGGLREEELAAMTQSVFFTSISGGPTLKICLAVVLLLTVLIIYWIISSMKKSAEINKKLEIIANHDALTGLLNRRFIETGLAEVWKYPVRASGQAALFMLDIDNFKKYNDFYGHLKGDDCLRQIAATLKKAFDGYNSYVIRYGGEEFIAVVFLVERKLTLELGDKICRMVENEALPNADGGVVTVSVGMCHMPSTVDVSLTECIQIADKALYEAKKGGKNRAVMLDVPQQAHDAAPLQEFFGSTTIS</sequence>
<keyword evidence="3" id="KW-0472">Membrane</keyword>
<keyword evidence="3" id="KW-0812">Transmembrane</keyword>
<dbReference type="InterPro" id="IPR000160">
    <property type="entry name" value="GGDEF_dom"/>
</dbReference>
<feature type="transmembrane region" description="Helical" evidence="3">
    <location>
        <begin position="12"/>
        <end position="35"/>
    </location>
</feature>
<proteinExistence type="predicted"/>
<dbReference type="EMBL" id="VUMH01000011">
    <property type="protein sequence ID" value="MSS28531.1"/>
    <property type="molecule type" value="Genomic_DNA"/>
</dbReference>
<keyword evidence="3" id="KW-1133">Transmembrane helix</keyword>
<dbReference type="GO" id="GO:0052621">
    <property type="term" value="F:diguanylate cyclase activity"/>
    <property type="evidence" value="ECO:0007669"/>
    <property type="project" value="UniProtKB-EC"/>
</dbReference>
<dbReference type="InterPro" id="IPR043128">
    <property type="entry name" value="Rev_trsase/Diguanyl_cyclase"/>
</dbReference>
<evidence type="ECO:0000256" key="1">
    <source>
        <dbReference type="ARBA" id="ARBA00012528"/>
    </source>
</evidence>
<accession>A0A6L5XNR1</accession>
<gene>
    <name evidence="5" type="ORF">FYJ44_10920</name>
</gene>
<dbReference type="AlphaFoldDB" id="A0A6L5XNR1"/>
<dbReference type="Proteomes" id="UP000477488">
    <property type="component" value="Unassembled WGS sequence"/>
</dbReference>
<dbReference type="Gene3D" id="3.30.70.270">
    <property type="match status" value="1"/>
</dbReference>